<dbReference type="EMBL" id="LXFE01001634">
    <property type="protein sequence ID" value="OLL23429.1"/>
    <property type="molecule type" value="Genomic_DNA"/>
</dbReference>
<dbReference type="Gene3D" id="3.10.110.10">
    <property type="entry name" value="Ubiquitin Conjugating Enzyme"/>
    <property type="match status" value="1"/>
</dbReference>
<dbReference type="InterPro" id="IPR016135">
    <property type="entry name" value="UBQ-conjugating_enzyme/RWD"/>
</dbReference>
<evidence type="ECO:0000313" key="3">
    <source>
        <dbReference type="Proteomes" id="UP000186594"/>
    </source>
</evidence>
<dbReference type="Proteomes" id="UP000186594">
    <property type="component" value="Unassembled WGS sequence"/>
</dbReference>
<dbReference type="SUPFAM" id="SSF54495">
    <property type="entry name" value="UBC-like"/>
    <property type="match status" value="1"/>
</dbReference>
<protein>
    <submittedName>
        <fullName evidence="2">Protein crossbronx</fullName>
    </submittedName>
</protein>
<accession>A0A1U7LLB0</accession>
<dbReference type="OrthoDB" id="9978460at2759"/>
<keyword evidence="3" id="KW-1185">Reference proteome</keyword>
<organism evidence="2 3">
    <name type="scientific">Neolecta irregularis (strain DAH-3)</name>
    <dbReference type="NCBI Taxonomy" id="1198029"/>
    <lineage>
        <taxon>Eukaryota</taxon>
        <taxon>Fungi</taxon>
        <taxon>Dikarya</taxon>
        <taxon>Ascomycota</taxon>
        <taxon>Taphrinomycotina</taxon>
        <taxon>Neolectales</taxon>
        <taxon>Neolectaceae</taxon>
        <taxon>Neolecta</taxon>
    </lineage>
</organism>
<dbReference type="PROSITE" id="PS50127">
    <property type="entry name" value="UBC_2"/>
    <property type="match status" value="1"/>
</dbReference>
<reference evidence="2 3" key="1">
    <citation type="submission" date="2016-04" db="EMBL/GenBank/DDBJ databases">
        <title>Evolutionary innovation and constraint leading to complex multicellularity in the Ascomycota.</title>
        <authorList>
            <person name="Cisse O."/>
            <person name="Nguyen A."/>
            <person name="Hewitt D.A."/>
            <person name="Jedd G."/>
            <person name="Stajich J.E."/>
        </authorList>
    </citation>
    <scope>NUCLEOTIDE SEQUENCE [LARGE SCALE GENOMIC DNA]</scope>
    <source>
        <strain evidence="2 3">DAH-3</strain>
    </source>
</reference>
<feature type="domain" description="UBC core" evidence="1">
    <location>
        <begin position="1"/>
        <end position="120"/>
    </location>
</feature>
<evidence type="ECO:0000259" key="1">
    <source>
        <dbReference type="PROSITE" id="PS50127"/>
    </source>
</evidence>
<dbReference type="OMA" id="SSHEHNV"/>
<sequence length="162" mass="18725">MYCERLNRVGPYKFGVFKFILSFPDIYPALPPAVQFTSEVYHPLISHNGILSLRNGFPKWIPGQHYVFHLLHYIKNSFRTVVLDILTVEEVNNEFAWMTYNGDRKLFSRLAQQSVDVSLSPTVIGHDDGGMIVFQGEASEEKQMEILELERKRKNGESMQQT</sequence>
<dbReference type="AlphaFoldDB" id="A0A1U7LLB0"/>
<comment type="caution">
    <text evidence="2">The sequence shown here is derived from an EMBL/GenBank/DDBJ whole genome shotgun (WGS) entry which is preliminary data.</text>
</comment>
<evidence type="ECO:0000313" key="2">
    <source>
        <dbReference type="EMBL" id="OLL23429.1"/>
    </source>
</evidence>
<dbReference type="Pfam" id="PF00179">
    <property type="entry name" value="UQ_con"/>
    <property type="match status" value="1"/>
</dbReference>
<dbReference type="InterPro" id="IPR000608">
    <property type="entry name" value="UBC"/>
</dbReference>
<dbReference type="CDD" id="cd23814">
    <property type="entry name" value="UEV_AKTIP"/>
    <property type="match status" value="1"/>
</dbReference>
<dbReference type="STRING" id="1198029.A0A1U7LLB0"/>
<name>A0A1U7LLB0_NEOID</name>
<gene>
    <name evidence="2" type="ORF">NEOLI_005192</name>
</gene>
<proteinExistence type="predicted"/>